<dbReference type="PANTHER" id="PTHR46169">
    <property type="entry name" value="DNA REPLICATION-RELATED ELEMENT FACTOR, ISOFORM A"/>
    <property type="match status" value="1"/>
</dbReference>
<protein>
    <recommendedName>
        <fullName evidence="5">DUF659 domain-containing protein</fullName>
    </recommendedName>
</protein>
<dbReference type="Proteomes" id="UP000005240">
    <property type="component" value="Unassembled WGS sequence"/>
</dbReference>
<feature type="compositionally biased region" description="Polar residues" evidence="1">
    <location>
        <begin position="637"/>
        <end position="653"/>
    </location>
</feature>
<organism evidence="2">
    <name type="scientific">Puccinia triticina (isolate 1-1 / race 1 (BBBD))</name>
    <name type="common">Brown leaf rust fungus</name>
    <dbReference type="NCBI Taxonomy" id="630390"/>
    <lineage>
        <taxon>Eukaryota</taxon>
        <taxon>Fungi</taxon>
        <taxon>Dikarya</taxon>
        <taxon>Basidiomycota</taxon>
        <taxon>Pucciniomycotina</taxon>
        <taxon>Pucciniomycetes</taxon>
        <taxon>Pucciniales</taxon>
        <taxon>Pucciniaceae</taxon>
        <taxon>Puccinia</taxon>
    </lineage>
</organism>
<evidence type="ECO:0000256" key="1">
    <source>
        <dbReference type="SAM" id="MobiDB-lite"/>
    </source>
</evidence>
<dbReference type="AlphaFoldDB" id="A0A180H1L7"/>
<dbReference type="EnsemblFungi" id="PTTG_09403-t43_1">
    <property type="protein sequence ID" value="PTTG_09403-t43_1-p1"/>
    <property type="gene ID" value="PTTG_09403"/>
</dbReference>
<accession>A0A180H1L7</accession>
<dbReference type="VEuPathDB" id="FungiDB:PTTG_09403"/>
<sequence>MAGNGNSKKRRKPSPSSSVSSTPAQSKKTSHKRIPQEIQEISELNNSDEPQSKQHSHKRKTREIVELDNSDEEVVPTDQDNANPGSTQGSKTQELTDEQELRKARRVHKNQLSSCYAYYNSPHLSDQKDKNGRLMIAYQCKTCGNNIHRPIYDTSPRNLSKHVATCTKKAKESKSQSLAALGISGTGNVDAQEVPQLCAIWCAEAAHPFSALGELAHKAILHPVVIQNLPRAKANHKGAMYLGLDAWQSPNGFDILGTVIYRLVELEGDVIGFKLEAMPLDLVRLEQSHTGEYLAETVQTIVEKFGLKDKIYGIVTNNATNNQRMIDTIGSFRWPCFKGEPQWIWCFAHILNLIAQVILRPFGSHKKQTRLASLVEESENDEESNNPEAQIQFESEDETEFEDSEGPPTNTLLAAELIDNKEIELEDEDVQELTISQKLKKSPNSKALFIELCQEHECLKPHNIPQDVRTRWNATLLQLESIIRCLEAIIDWQKDRRHGPSRNYHINKSNLDLARDLVEVLQPFYVITQQVSTGGAGRISGIVVFINQITGHLYLVISDKQEKYPPALRNACWAGLQLTNKYYTLTDCSPLYRVAMILHPSFKDKYFKLAKWKPEWISEAIRLTREMWDTYYKPEAQPTTSQPPSRRASQPTTGVHVGLIKASESRGGTSLTDPLQTWLAGGLALTKEGRPVNPLKWWKQQQSAGNTHGGLLQMALDVLSCPGEISFSRIAKQKNSY</sequence>
<dbReference type="InterPro" id="IPR052717">
    <property type="entry name" value="Vacuolar_transposase_reg"/>
</dbReference>
<reference evidence="2" key="2">
    <citation type="submission" date="2016-05" db="EMBL/GenBank/DDBJ databases">
        <title>Comparative analysis highlights variable genome content of wheat rusts and divergence of the mating loci.</title>
        <authorList>
            <person name="Cuomo C.A."/>
            <person name="Bakkeren G."/>
            <person name="Szabo L."/>
            <person name="Khalil H."/>
            <person name="Joly D."/>
            <person name="Goldberg J."/>
            <person name="Young S."/>
            <person name="Zeng Q."/>
            <person name="Fellers J."/>
        </authorList>
    </citation>
    <scope>NUCLEOTIDE SEQUENCE [LARGE SCALE GENOMIC DNA]</scope>
    <source>
        <strain evidence="2">1-1 BBBD Race 1</strain>
    </source>
</reference>
<feature type="region of interest" description="Disordered" evidence="1">
    <location>
        <begin position="373"/>
        <end position="410"/>
    </location>
</feature>
<evidence type="ECO:0000313" key="3">
    <source>
        <dbReference type="EnsemblFungi" id="PTTG_09403-t43_1-p1"/>
    </source>
</evidence>
<name>A0A180H1L7_PUCT1</name>
<dbReference type="SUPFAM" id="SSF53098">
    <property type="entry name" value="Ribonuclease H-like"/>
    <property type="match status" value="1"/>
</dbReference>
<dbReference type="EMBL" id="ADAS02000005">
    <property type="protein sequence ID" value="OAV98925.1"/>
    <property type="molecule type" value="Genomic_DNA"/>
</dbReference>
<dbReference type="InterPro" id="IPR012337">
    <property type="entry name" value="RNaseH-like_sf"/>
</dbReference>
<evidence type="ECO:0000313" key="2">
    <source>
        <dbReference type="EMBL" id="OAV98925.1"/>
    </source>
</evidence>
<feature type="compositionally biased region" description="Acidic residues" evidence="1">
    <location>
        <begin position="376"/>
        <end position="385"/>
    </location>
</feature>
<dbReference type="GO" id="GO:0005634">
    <property type="term" value="C:nucleus"/>
    <property type="evidence" value="ECO:0007669"/>
    <property type="project" value="TreeGrafter"/>
</dbReference>
<evidence type="ECO:0008006" key="5">
    <source>
        <dbReference type="Google" id="ProtNLM"/>
    </source>
</evidence>
<feature type="region of interest" description="Disordered" evidence="1">
    <location>
        <begin position="1"/>
        <end position="106"/>
    </location>
</feature>
<gene>
    <name evidence="2" type="ORF">PTTG_09403</name>
</gene>
<feature type="compositionally biased region" description="Polar residues" evidence="1">
    <location>
        <begin position="78"/>
        <end position="93"/>
    </location>
</feature>
<keyword evidence="4" id="KW-1185">Reference proteome</keyword>
<feature type="region of interest" description="Disordered" evidence="1">
    <location>
        <begin position="634"/>
        <end position="654"/>
    </location>
</feature>
<evidence type="ECO:0000313" key="4">
    <source>
        <dbReference type="Proteomes" id="UP000005240"/>
    </source>
</evidence>
<feature type="compositionally biased region" description="Acidic residues" evidence="1">
    <location>
        <begin position="66"/>
        <end position="75"/>
    </location>
</feature>
<reference evidence="3" key="4">
    <citation type="submission" date="2025-05" db="UniProtKB">
        <authorList>
            <consortium name="EnsemblFungi"/>
        </authorList>
    </citation>
    <scope>IDENTIFICATION</scope>
    <source>
        <strain evidence="3">isolate 1-1 / race 1 (BBBD)</strain>
    </source>
</reference>
<dbReference type="OrthoDB" id="2506324at2759"/>
<feature type="compositionally biased region" description="Low complexity" evidence="1">
    <location>
        <begin position="14"/>
        <end position="27"/>
    </location>
</feature>
<reference evidence="2" key="1">
    <citation type="submission" date="2009-11" db="EMBL/GenBank/DDBJ databases">
        <authorList>
            <consortium name="The Broad Institute Genome Sequencing Platform"/>
            <person name="Ward D."/>
            <person name="Feldgarden M."/>
            <person name="Earl A."/>
            <person name="Young S.K."/>
            <person name="Zeng Q."/>
            <person name="Koehrsen M."/>
            <person name="Alvarado L."/>
            <person name="Berlin A."/>
            <person name="Bochicchio J."/>
            <person name="Borenstein D."/>
            <person name="Chapman S.B."/>
            <person name="Chen Z."/>
            <person name="Engels R."/>
            <person name="Freedman E."/>
            <person name="Gellesch M."/>
            <person name="Goldberg J."/>
            <person name="Griggs A."/>
            <person name="Gujja S."/>
            <person name="Heilman E."/>
            <person name="Heiman D."/>
            <person name="Hepburn T."/>
            <person name="Howarth C."/>
            <person name="Jen D."/>
            <person name="Larson L."/>
            <person name="Lewis B."/>
            <person name="Mehta T."/>
            <person name="Park D."/>
            <person name="Pearson M."/>
            <person name="Roberts A."/>
            <person name="Saif S."/>
            <person name="Shea T."/>
            <person name="Shenoy N."/>
            <person name="Sisk P."/>
            <person name="Stolte C."/>
            <person name="Sykes S."/>
            <person name="Thomson T."/>
            <person name="Walk T."/>
            <person name="White J."/>
            <person name="Yandava C."/>
            <person name="Izard J."/>
            <person name="Baranova O.V."/>
            <person name="Blanton J.M."/>
            <person name="Tanner A.C."/>
            <person name="Dewhirst F.E."/>
            <person name="Haas B."/>
            <person name="Nusbaum C."/>
            <person name="Birren B."/>
        </authorList>
    </citation>
    <scope>NUCLEOTIDE SEQUENCE [LARGE SCALE GENOMIC DNA]</scope>
    <source>
        <strain evidence="2">1-1 BBBD Race 1</strain>
    </source>
</reference>
<feature type="compositionally biased region" description="Acidic residues" evidence="1">
    <location>
        <begin position="394"/>
        <end position="405"/>
    </location>
</feature>
<reference evidence="3 4" key="3">
    <citation type="journal article" date="2017" name="G3 (Bethesda)">
        <title>Comparative analysis highlights variable genome content of wheat rusts and divergence of the mating loci.</title>
        <authorList>
            <person name="Cuomo C.A."/>
            <person name="Bakkeren G."/>
            <person name="Khalil H.B."/>
            <person name="Panwar V."/>
            <person name="Joly D."/>
            <person name="Linning R."/>
            <person name="Sakthikumar S."/>
            <person name="Song X."/>
            <person name="Adiconis X."/>
            <person name="Fan L."/>
            <person name="Goldberg J.M."/>
            <person name="Levin J.Z."/>
            <person name="Young S."/>
            <person name="Zeng Q."/>
            <person name="Anikster Y."/>
            <person name="Bruce M."/>
            <person name="Wang M."/>
            <person name="Yin C."/>
            <person name="McCallum B."/>
            <person name="Szabo L.J."/>
            <person name="Hulbert S."/>
            <person name="Chen X."/>
            <person name="Fellers J.P."/>
        </authorList>
    </citation>
    <scope>NUCLEOTIDE SEQUENCE</scope>
    <source>
        <strain evidence="4">Isolate 1-1 / race 1 (BBBD)</strain>
        <strain evidence="3">isolate 1-1 / race 1 (BBBD)</strain>
    </source>
</reference>
<proteinExistence type="predicted"/>
<dbReference type="PANTHER" id="PTHR46169:SF15">
    <property type="entry name" value="INNER CENTROMERE PROTEIN A-LIKE ISOFORM X1-RELATED"/>
    <property type="match status" value="1"/>
</dbReference>
<dbReference type="GO" id="GO:0006357">
    <property type="term" value="P:regulation of transcription by RNA polymerase II"/>
    <property type="evidence" value="ECO:0007669"/>
    <property type="project" value="TreeGrafter"/>
</dbReference>